<dbReference type="InterPro" id="IPR024414">
    <property type="entry name" value="Uncharacterised_PrgI"/>
</dbReference>
<evidence type="ECO:0000313" key="3">
    <source>
        <dbReference type="Proteomes" id="UP000228700"/>
    </source>
</evidence>
<dbReference type="Proteomes" id="UP000228700">
    <property type="component" value="Unassembled WGS sequence"/>
</dbReference>
<keyword evidence="1" id="KW-1133">Transmembrane helix</keyword>
<name>A0A2M8LD42_9BACT</name>
<dbReference type="EMBL" id="PFEQ01000001">
    <property type="protein sequence ID" value="PJE74530.1"/>
    <property type="molecule type" value="Genomic_DNA"/>
</dbReference>
<dbReference type="AlphaFoldDB" id="A0A2M8LD42"/>
<protein>
    <recommendedName>
        <fullName evidence="4">PrgI family protein</fullName>
    </recommendedName>
</protein>
<comment type="caution">
    <text evidence="2">The sequence shown here is derived from an EMBL/GenBank/DDBJ whole genome shotgun (WGS) entry which is preliminary data.</text>
</comment>
<dbReference type="Pfam" id="PF12666">
    <property type="entry name" value="PrgI"/>
    <property type="match status" value="1"/>
</dbReference>
<evidence type="ECO:0000313" key="2">
    <source>
        <dbReference type="EMBL" id="PJE74530.1"/>
    </source>
</evidence>
<sequence>MRFQVPQFIEVEDKIFGPLTIKQFIYLVGGAGLSFLVYSIVGNFYISLVFILPIIMFAVALAFYKINNKPFINTVEAAFKYFFGEKLYIWKKVDKQVVAKQNAETSDISGFYVPKLSDSKLKDLTWSLDIKQAQSPVTSQDGKKNV</sequence>
<proteinExistence type="predicted"/>
<gene>
    <name evidence="2" type="ORF">COV01_00655</name>
</gene>
<evidence type="ECO:0000256" key="1">
    <source>
        <dbReference type="SAM" id="Phobius"/>
    </source>
</evidence>
<feature type="transmembrane region" description="Helical" evidence="1">
    <location>
        <begin position="44"/>
        <end position="64"/>
    </location>
</feature>
<keyword evidence="1" id="KW-0812">Transmembrane</keyword>
<reference evidence="3" key="1">
    <citation type="submission" date="2017-09" db="EMBL/GenBank/DDBJ databases">
        <title>Depth-based differentiation of microbial function through sediment-hosted aquifers and enrichment of novel symbionts in the deep terrestrial subsurface.</title>
        <authorList>
            <person name="Probst A.J."/>
            <person name="Ladd B."/>
            <person name="Jarett J.K."/>
            <person name="Geller-Mcgrath D.E."/>
            <person name="Sieber C.M.K."/>
            <person name="Emerson J.B."/>
            <person name="Anantharaman K."/>
            <person name="Thomas B.C."/>
            <person name="Malmstrom R."/>
            <person name="Stieglmeier M."/>
            <person name="Klingl A."/>
            <person name="Woyke T."/>
            <person name="Ryan C.M."/>
            <person name="Banfield J.F."/>
        </authorList>
    </citation>
    <scope>NUCLEOTIDE SEQUENCE [LARGE SCALE GENOMIC DNA]</scope>
</reference>
<accession>A0A2M8LD42</accession>
<evidence type="ECO:0008006" key="4">
    <source>
        <dbReference type="Google" id="ProtNLM"/>
    </source>
</evidence>
<organism evidence="2 3">
    <name type="scientific">Candidatus Taylorbacteria bacterium CG10_big_fil_rev_8_21_14_0_10_41_48</name>
    <dbReference type="NCBI Taxonomy" id="1975024"/>
    <lineage>
        <taxon>Bacteria</taxon>
        <taxon>Candidatus Tayloriibacteriota</taxon>
    </lineage>
</organism>
<feature type="transmembrane region" description="Helical" evidence="1">
    <location>
        <begin position="21"/>
        <end position="38"/>
    </location>
</feature>
<keyword evidence="1" id="KW-0472">Membrane</keyword>